<dbReference type="Proteomes" id="UP000010473">
    <property type="component" value="Plasmid pSTA7437.03"/>
</dbReference>
<evidence type="ECO:0000256" key="1">
    <source>
        <dbReference type="SAM" id="Phobius"/>
    </source>
</evidence>
<feature type="transmembrane region" description="Helical" evidence="1">
    <location>
        <begin position="115"/>
        <end position="139"/>
    </location>
</feature>
<dbReference type="PATRIC" id="fig|111780.3.peg.5126"/>
<keyword evidence="2" id="KW-0614">Plasmid</keyword>
<dbReference type="HOGENOM" id="CLU_132599_0_0_3"/>
<keyword evidence="1" id="KW-0812">Transmembrane</keyword>
<dbReference type="OrthoDB" id="512864at2"/>
<organism evidence="2 3">
    <name type="scientific">Stanieria cyanosphaera (strain ATCC 29371 / PCC 7437)</name>
    <dbReference type="NCBI Taxonomy" id="111780"/>
    <lineage>
        <taxon>Bacteria</taxon>
        <taxon>Bacillati</taxon>
        <taxon>Cyanobacteriota</taxon>
        <taxon>Cyanophyceae</taxon>
        <taxon>Pleurocapsales</taxon>
        <taxon>Dermocarpellaceae</taxon>
        <taxon>Stanieria</taxon>
    </lineage>
</organism>
<name>K9Y0V9_STAC7</name>
<dbReference type="KEGG" id="scs:Sta7437_4955"/>
<dbReference type="EMBL" id="CP003656">
    <property type="protein sequence ID" value="AFZ38378.1"/>
    <property type="molecule type" value="Genomic_DNA"/>
</dbReference>
<geneLocation type="plasmid" evidence="2 3">
    <name>pSTA7437.03</name>
</geneLocation>
<keyword evidence="3" id="KW-1185">Reference proteome</keyword>
<dbReference type="RefSeq" id="WP_015195754.1">
    <property type="nucleotide sequence ID" value="NC_019750.1"/>
</dbReference>
<feature type="transmembrane region" description="Helical" evidence="1">
    <location>
        <begin position="78"/>
        <end position="103"/>
    </location>
</feature>
<keyword evidence="1" id="KW-1133">Transmembrane helix</keyword>
<evidence type="ECO:0008006" key="4">
    <source>
        <dbReference type="Google" id="ProtNLM"/>
    </source>
</evidence>
<sequence>MSWLNLPELNVAIFSFLLNFLWEMQQMPFFKVSPEFTCTDVVNNCTLATVGDVGISLAAFGTVAVLSKSRRWILQPNWWQVSIFILVGIVITIIFEALATGILNRWQYEDIMPTLPFLGTGLSPVLQWLIIPPLIVWFVSRQLSSTKRTSSN</sequence>
<protein>
    <recommendedName>
        <fullName evidence="4">Rod shape-determining protein MreD</fullName>
    </recommendedName>
</protein>
<dbReference type="AlphaFoldDB" id="K9Y0V9"/>
<reference evidence="3" key="1">
    <citation type="journal article" date="2013" name="Proc. Natl. Acad. Sci. U.S.A.">
        <title>Improving the coverage of the cyanobacterial phylum using diversity-driven genome sequencing.</title>
        <authorList>
            <person name="Shih P.M."/>
            <person name="Wu D."/>
            <person name="Latifi A."/>
            <person name="Axen S.D."/>
            <person name="Fewer D.P."/>
            <person name="Talla E."/>
            <person name="Calteau A."/>
            <person name="Cai F."/>
            <person name="Tandeau de Marsac N."/>
            <person name="Rippka R."/>
            <person name="Herdman M."/>
            <person name="Sivonen K."/>
            <person name="Coursin T."/>
            <person name="Laurent T."/>
            <person name="Goodwin L."/>
            <person name="Nolan M."/>
            <person name="Davenport K.W."/>
            <person name="Han C.S."/>
            <person name="Rubin E.M."/>
            <person name="Eisen J.A."/>
            <person name="Woyke T."/>
            <person name="Gugger M."/>
            <person name="Kerfeld C.A."/>
        </authorList>
    </citation>
    <scope>NUCLEOTIDE SEQUENCE [LARGE SCALE GENOMIC DNA]</scope>
    <source>
        <strain evidence="3">ATCC 29371 / PCC 7437</strain>
        <plasmid evidence="3">Plasmid pSTA7437.03</plasmid>
    </source>
</reference>
<keyword evidence="1" id="KW-0472">Membrane</keyword>
<accession>K9Y0V9</accession>
<proteinExistence type="predicted"/>
<evidence type="ECO:0000313" key="2">
    <source>
        <dbReference type="EMBL" id="AFZ38378.1"/>
    </source>
</evidence>
<gene>
    <name evidence="2" type="ordered locus">Sta7437_4955</name>
</gene>
<evidence type="ECO:0000313" key="3">
    <source>
        <dbReference type="Proteomes" id="UP000010473"/>
    </source>
</evidence>